<gene>
    <name evidence="3" type="ORF">SY85_21785</name>
</gene>
<reference evidence="3 4" key="2">
    <citation type="journal article" date="2016" name="Int. J. Syst. Evol. Microbiol.">
        <title>Flavisolibacter tropicus sp. nov., isolated from tropical soil.</title>
        <authorList>
            <person name="Lee J.J."/>
            <person name="Kang M.S."/>
            <person name="Kim G.S."/>
            <person name="Lee C.S."/>
            <person name="Lim S."/>
            <person name="Lee J."/>
            <person name="Roh S.H."/>
            <person name="Kang H."/>
            <person name="Ha J.M."/>
            <person name="Bae S."/>
            <person name="Jung H.Y."/>
            <person name="Kim M.K."/>
        </authorList>
    </citation>
    <scope>NUCLEOTIDE SEQUENCE [LARGE SCALE GENOMIC DNA]</scope>
    <source>
        <strain evidence="3 4">LCS9</strain>
    </source>
</reference>
<dbReference type="GO" id="GO:0006508">
    <property type="term" value="P:proteolysis"/>
    <property type="evidence" value="ECO:0007669"/>
    <property type="project" value="InterPro"/>
</dbReference>
<dbReference type="RefSeq" id="WP_066407688.1">
    <property type="nucleotide sequence ID" value="NZ_CP011390.1"/>
</dbReference>
<dbReference type="PANTHER" id="PTHR32060:SF22">
    <property type="entry name" value="CARBOXYL-TERMINAL-PROCESSING PEPTIDASE 3, CHLOROPLASTIC"/>
    <property type="match status" value="1"/>
</dbReference>
<dbReference type="Proteomes" id="UP000077177">
    <property type="component" value="Chromosome"/>
</dbReference>
<organism evidence="3 4">
    <name type="scientific">Flavisolibacter tropicus</name>
    <dbReference type="NCBI Taxonomy" id="1492898"/>
    <lineage>
        <taxon>Bacteria</taxon>
        <taxon>Pseudomonadati</taxon>
        <taxon>Bacteroidota</taxon>
        <taxon>Chitinophagia</taxon>
        <taxon>Chitinophagales</taxon>
        <taxon>Chitinophagaceae</taxon>
        <taxon>Flavisolibacter</taxon>
    </lineage>
</organism>
<dbReference type="SUPFAM" id="SSF52096">
    <property type="entry name" value="ClpP/crotonase"/>
    <property type="match status" value="1"/>
</dbReference>
<evidence type="ECO:0000313" key="3">
    <source>
        <dbReference type="EMBL" id="ANE52716.1"/>
    </source>
</evidence>
<dbReference type="GO" id="GO:0008236">
    <property type="term" value="F:serine-type peptidase activity"/>
    <property type="evidence" value="ECO:0007669"/>
    <property type="project" value="InterPro"/>
</dbReference>
<evidence type="ECO:0000259" key="2">
    <source>
        <dbReference type="Pfam" id="PF03572"/>
    </source>
</evidence>
<keyword evidence="1" id="KW-0732">Signal</keyword>
<dbReference type="InterPro" id="IPR005151">
    <property type="entry name" value="Tail-specific_protease"/>
</dbReference>
<dbReference type="PANTHER" id="PTHR32060">
    <property type="entry name" value="TAIL-SPECIFIC PROTEASE"/>
    <property type="match status" value="1"/>
</dbReference>
<dbReference type="Gene3D" id="3.90.226.10">
    <property type="entry name" value="2-enoyl-CoA Hydratase, Chain A, domain 1"/>
    <property type="match status" value="1"/>
</dbReference>
<keyword evidence="4" id="KW-1185">Reference proteome</keyword>
<feature type="chain" id="PRO_5008001486" description="Tail specific protease domain-containing protein" evidence="1">
    <location>
        <begin position="21"/>
        <end position="476"/>
    </location>
</feature>
<evidence type="ECO:0000256" key="1">
    <source>
        <dbReference type="SAM" id="SignalP"/>
    </source>
</evidence>
<proteinExistence type="predicted"/>
<dbReference type="OrthoDB" id="5480566at2"/>
<dbReference type="GO" id="GO:0004175">
    <property type="term" value="F:endopeptidase activity"/>
    <property type="evidence" value="ECO:0007669"/>
    <property type="project" value="TreeGrafter"/>
</dbReference>
<reference evidence="4" key="1">
    <citation type="submission" date="2015-01" db="EMBL/GenBank/DDBJ databases">
        <title>Flavisolibacter sp./LCS9/ whole genome sequencing.</title>
        <authorList>
            <person name="Kim M.K."/>
            <person name="Srinivasan S."/>
            <person name="Lee J.-J."/>
        </authorList>
    </citation>
    <scope>NUCLEOTIDE SEQUENCE [LARGE SCALE GENOMIC DNA]</scope>
    <source>
        <strain evidence="4">LCS9</strain>
    </source>
</reference>
<evidence type="ECO:0000313" key="4">
    <source>
        <dbReference type="Proteomes" id="UP000077177"/>
    </source>
</evidence>
<feature type="signal peptide" evidence="1">
    <location>
        <begin position="1"/>
        <end position="20"/>
    </location>
</feature>
<feature type="domain" description="Tail specific protease" evidence="2">
    <location>
        <begin position="240"/>
        <end position="443"/>
    </location>
</feature>
<name>A0A172U0D3_9BACT</name>
<sequence>MKLYLFVISLLSCLAISAQSQQDASRQLEPAQLQADWDTLYAQLQNNHPALYAQWPKKDADAVFRKLRKELDRPLKQSAFELLVSKFVAGFQDGHTFLDVGFESEAFVAYGKQGGKLFPLGVSIIEGKIYCSNVSFSTAAIPLGAEIISINNRSAHEIVQTLTSLQSADDRRSGYVTTQRLFGFSLWHTYNWGNQCKVSFQNKGKKQTVDVEGISTEDYMKLTFGKGSIYQLRMFPEYQLAVLQINSYNSLKAARAFIDSSFQVIKDQGIKHVALDLRKNGAGNSTIGNIVLGYITKNPYTDISSKTWLDGPLMKAVPSDNWRYKTMEQVRKDWQLVGPNRYFKSLSPNQPDSLKHPELFTTAKFYLLTSGRTYSSAHMTALSVKCGKLGTIIGQPTGERLDLTGEIIEFKLPNTKITIVVPTALYTSACGNGKQVGVQPDYNIPLQVEDIAAGRDAELEFLKGLITKESKAVSNY</sequence>
<dbReference type="EMBL" id="CP011390">
    <property type="protein sequence ID" value="ANE52716.1"/>
    <property type="molecule type" value="Genomic_DNA"/>
</dbReference>
<dbReference type="InterPro" id="IPR029045">
    <property type="entry name" value="ClpP/crotonase-like_dom_sf"/>
</dbReference>
<dbReference type="Pfam" id="PF03572">
    <property type="entry name" value="Peptidase_S41"/>
    <property type="match status" value="1"/>
</dbReference>
<accession>A0A172U0D3</accession>
<dbReference type="AlphaFoldDB" id="A0A172U0D3"/>
<dbReference type="KEGG" id="fla:SY85_21785"/>
<protein>
    <recommendedName>
        <fullName evidence="2">Tail specific protease domain-containing protein</fullName>
    </recommendedName>
</protein>